<gene>
    <name evidence="2" type="ORF">COB13_15990</name>
</gene>
<evidence type="ECO:0000259" key="1">
    <source>
        <dbReference type="Pfam" id="PF02464"/>
    </source>
</evidence>
<dbReference type="Pfam" id="PF02464">
    <property type="entry name" value="CinA"/>
    <property type="match status" value="1"/>
</dbReference>
<dbReference type="NCBIfam" id="TIGR00199">
    <property type="entry name" value="PncC_domain"/>
    <property type="match status" value="1"/>
</dbReference>
<dbReference type="AlphaFoldDB" id="A0A2A4YRC3"/>
<reference evidence="2" key="2">
    <citation type="journal article" date="2018" name="ISME J.">
        <title>A dynamic microbial community with high functional redundancy inhabits the cold, oxic subseafloor aquifer.</title>
        <authorList>
            <person name="Tully B.J."/>
            <person name="Wheat C.G."/>
            <person name="Glazer B.T."/>
            <person name="Huber J.A."/>
        </authorList>
    </citation>
    <scope>NUCLEOTIDE SEQUENCE</scope>
    <source>
        <strain evidence="2">NORP83</strain>
    </source>
</reference>
<protein>
    <submittedName>
        <fullName evidence="2">Damage-inducible protein CinA</fullName>
    </submittedName>
</protein>
<feature type="domain" description="CinA C-terminal" evidence="1">
    <location>
        <begin position="11"/>
        <end position="162"/>
    </location>
</feature>
<proteinExistence type="predicted"/>
<dbReference type="EMBL" id="NVUS01000031">
    <property type="protein sequence ID" value="PCI97314.1"/>
    <property type="molecule type" value="Genomic_DNA"/>
</dbReference>
<organism evidence="2">
    <name type="scientific">OCS116 cluster bacterium</name>
    <dbReference type="NCBI Taxonomy" id="2030921"/>
    <lineage>
        <taxon>Bacteria</taxon>
        <taxon>Pseudomonadati</taxon>
        <taxon>Pseudomonadota</taxon>
        <taxon>Alphaproteobacteria</taxon>
        <taxon>OCS116 cluster</taxon>
    </lineage>
</organism>
<dbReference type="InterPro" id="IPR036653">
    <property type="entry name" value="CinA-like_C"/>
</dbReference>
<dbReference type="InterPro" id="IPR008136">
    <property type="entry name" value="CinA_C"/>
</dbReference>
<dbReference type="SUPFAM" id="SSF142433">
    <property type="entry name" value="CinA-like"/>
    <property type="match status" value="1"/>
</dbReference>
<reference key="1">
    <citation type="submission" date="2017-08" db="EMBL/GenBank/DDBJ databases">
        <title>A dynamic microbial community with high functional redundancy inhabits the cold, oxic subseafloor aquifer.</title>
        <authorList>
            <person name="Tully B.J."/>
            <person name="Wheat C.G."/>
            <person name="Glazer B.T."/>
            <person name="Huber J.A."/>
        </authorList>
    </citation>
    <scope>NUCLEOTIDE SEQUENCE [LARGE SCALE GENOMIC DNA]</scope>
</reference>
<name>A0A2A4YRC3_9PROT</name>
<evidence type="ECO:0000313" key="2">
    <source>
        <dbReference type="EMBL" id="PCI97314.1"/>
    </source>
</evidence>
<sequence length="169" mass="18187">MNFGKEIYEQAADIIKISARKGYRIIVAESCTGGLISAALTEVSGSSRVIEGGFFVYSNAMKFKQLGISEALYMEHGSVSKKMAYQMAQGALENSNANIALGVTGIAGPTGGTPEKPVGLVHICALQKNGDKFEMKYIFRGEDRAGIRIKTVGEALTILKQIIDENQYA</sequence>
<accession>A0A2A4YRC3</accession>
<comment type="caution">
    <text evidence="2">The sequence shown here is derived from an EMBL/GenBank/DDBJ whole genome shotgun (WGS) entry which is preliminary data.</text>
</comment>
<dbReference type="Gene3D" id="3.90.950.20">
    <property type="entry name" value="CinA-like"/>
    <property type="match status" value="1"/>
</dbReference>